<dbReference type="InterPro" id="IPR036291">
    <property type="entry name" value="NAD(P)-bd_dom_sf"/>
</dbReference>
<sequence length="294" mass="31428">MRIAIIGFGEAGQIFAQDLRKAAEVSVWDKKFTGPQSKQLAGVAAQFDVRPARSLADALDGAHLVLSLVTAGNALDVAAQAAPLLRAEQRFLDFNSVAPDTKRAAAQAVAAGAGEYLDVAVMAPVPPGRLATPLLTGGHHASDVADTLNALGCNARAASKRVGDVSAIKMCRSVMIKGLEALTTECLSAARRYGVEEAVLRSLHASFPSLGWDKQLPHYLISRVAEHGVRRAEEMGEVVKTLRDVDVPATMSHATQQVQAALPAQMARLDVCYSELLPFVWQDALDRLQSQEER</sequence>
<evidence type="ECO:0000259" key="4">
    <source>
        <dbReference type="Pfam" id="PF09130"/>
    </source>
</evidence>
<dbReference type="SUPFAM" id="SSF51735">
    <property type="entry name" value="NAD(P)-binding Rossmann-fold domains"/>
    <property type="match status" value="1"/>
</dbReference>
<dbReference type="InterPro" id="IPR008927">
    <property type="entry name" value="6-PGluconate_DH-like_C_sf"/>
</dbReference>
<organism evidence="5 6">
    <name type="scientific">Candidatus Pantoea deserta</name>
    <dbReference type="NCBI Taxonomy" id="1869313"/>
    <lineage>
        <taxon>Bacteria</taxon>
        <taxon>Pseudomonadati</taxon>
        <taxon>Pseudomonadota</taxon>
        <taxon>Gammaproteobacteria</taxon>
        <taxon>Enterobacterales</taxon>
        <taxon>Erwiniaceae</taxon>
        <taxon>Pantoea</taxon>
    </lineage>
</organism>
<dbReference type="GO" id="GO:0050661">
    <property type="term" value="F:NADP binding"/>
    <property type="evidence" value="ECO:0007669"/>
    <property type="project" value="InterPro"/>
</dbReference>
<dbReference type="SUPFAM" id="SSF48179">
    <property type="entry name" value="6-phosphogluconate dehydrogenase C-terminal domain-like"/>
    <property type="match status" value="1"/>
</dbReference>
<dbReference type="Gene3D" id="3.40.50.720">
    <property type="entry name" value="NAD(P)-binding Rossmann-like Domain"/>
    <property type="match status" value="1"/>
</dbReference>
<protein>
    <submittedName>
        <fullName evidence="5">NAD(P)-dependent oxidoreductase</fullName>
    </submittedName>
</protein>
<keyword evidence="6" id="KW-1185">Reference proteome</keyword>
<evidence type="ECO:0000313" key="6">
    <source>
        <dbReference type="Proteomes" id="UP000281332"/>
    </source>
</evidence>
<reference evidence="5 6" key="1">
    <citation type="submission" date="2018-11" db="EMBL/GenBank/DDBJ databases">
        <title>Whole genome sequencing of Pantoea sp. RIT388.</title>
        <authorList>
            <person name="Gan H.M."/>
            <person name="Hudson A.O."/>
        </authorList>
    </citation>
    <scope>NUCLEOTIDE SEQUENCE [LARGE SCALE GENOMIC DNA]</scope>
    <source>
        <strain evidence="5 6">RIT388</strain>
    </source>
</reference>
<dbReference type="OrthoDB" id="4333at2"/>
<dbReference type="InterPro" id="IPR015815">
    <property type="entry name" value="HIBADH-related"/>
</dbReference>
<dbReference type="Pfam" id="PF09130">
    <property type="entry name" value="DUF1932"/>
    <property type="match status" value="1"/>
</dbReference>
<keyword evidence="1" id="KW-0560">Oxidoreductase</keyword>
<dbReference type="Pfam" id="PF03446">
    <property type="entry name" value="NAD_binding_2"/>
    <property type="match status" value="1"/>
</dbReference>
<feature type="active site" evidence="2">
    <location>
        <position position="169"/>
    </location>
</feature>
<dbReference type="InterPro" id="IPR013328">
    <property type="entry name" value="6PGD_dom2"/>
</dbReference>
<dbReference type="GO" id="GO:0016616">
    <property type="term" value="F:oxidoreductase activity, acting on the CH-OH group of donors, NAD or NADP as acceptor"/>
    <property type="evidence" value="ECO:0007669"/>
    <property type="project" value="UniProtKB-ARBA"/>
</dbReference>
<dbReference type="Gene3D" id="1.10.1040.10">
    <property type="entry name" value="N-(1-d-carboxylethyl)-l-norvaline Dehydrogenase, domain 2"/>
    <property type="match status" value="1"/>
</dbReference>
<dbReference type="Proteomes" id="UP000281332">
    <property type="component" value="Unassembled WGS sequence"/>
</dbReference>
<name>A0A3N4NY53_9GAMM</name>
<comment type="caution">
    <text evidence="5">The sequence shown here is derived from an EMBL/GenBank/DDBJ whole genome shotgun (WGS) entry which is preliminary data.</text>
</comment>
<proteinExistence type="predicted"/>
<feature type="domain" description="Phosphogluconate dehydrogenase NAD-binding putative C-terminal" evidence="4">
    <location>
        <begin position="190"/>
        <end position="261"/>
    </location>
</feature>
<dbReference type="EMBL" id="RMVG01000006">
    <property type="protein sequence ID" value="RPE01332.1"/>
    <property type="molecule type" value="Genomic_DNA"/>
</dbReference>
<evidence type="ECO:0000259" key="3">
    <source>
        <dbReference type="Pfam" id="PF03446"/>
    </source>
</evidence>
<evidence type="ECO:0000256" key="1">
    <source>
        <dbReference type="ARBA" id="ARBA00023002"/>
    </source>
</evidence>
<accession>A0A3N4NY53</accession>
<dbReference type="PIRSF" id="PIRSF000103">
    <property type="entry name" value="HIBADH"/>
    <property type="match status" value="1"/>
</dbReference>
<evidence type="ECO:0000313" key="5">
    <source>
        <dbReference type="EMBL" id="RPE01332.1"/>
    </source>
</evidence>
<dbReference type="InterPro" id="IPR015814">
    <property type="entry name" value="Pgluconate_DH_NAD-bd_C"/>
</dbReference>
<feature type="domain" description="6-phosphogluconate dehydrogenase NADP-binding" evidence="3">
    <location>
        <begin position="2"/>
        <end position="140"/>
    </location>
</feature>
<dbReference type="AlphaFoldDB" id="A0A3N4NY53"/>
<evidence type="ECO:0000256" key="2">
    <source>
        <dbReference type="PIRSR" id="PIRSR000103-1"/>
    </source>
</evidence>
<gene>
    <name evidence="5" type="ORF">BBB56_10720</name>
</gene>
<dbReference type="InterPro" id="IPR006115">
    <property type="entry name" value="6PGDH_NADP-bd"/>
</dbReference>